<dbReference type="Proteomes" id="UP000291525">
    <property type="component" value="Unassembled WGS sequence"/>
</dbReference>
<proteinExistence type="predicted"/>
<comment type="caution">
    <text evidence="2">The sequence shown here is derived from an EMBL/GenBank/DDBJ whole genome shotgun (WGS) entry which is preliminary data.</text>
</comment>
<accession>A0A4Q8L0M0</accession>
<protein>
    <recommendedName>
        <fullName evidence="4">Amino acid transporter</fullName>
    </recommendedName>
</protein>
<feature type="transmembrane region" description="Helical" evidence="1">
    <location>
        <begin position="18"/>
        <end position="40"/>
    </location>
</feature>
<dbReference type="EMBL" id="SHGT01000056">
    <property type="protein sequence ID" value="TAA09247.1"/>
    <property type="molecule type" value="Genomic_DNA"/>
</dbReference>
<feature type="transmembrane region" description="Helical" evidence="1">
    <location>
        <begin position="60"/>
        <end position="81"/>
    </location>
</feature>
<evidence type="ECO:0000256" key="1">
    <source>
        <dbReference type="SAM" id="Phobius"/>
    </source>
</evidence>
<evidence type="ECO:0008006" key="4">
    <source>
        <dbReference type="Google" id="ProtNLM"/>
    </source>
</evidence>
<dbReference type="AlphaFoldDB" id="A0A4Q8L0M0"/>
<keyword evidence="1" id="KW-1133">Transmembrane helix</keyword>
<evidence type="ECO:0000313" key="2">
    <source>
        <dbReference type="EMBL" id="TAA09247.1"/>
    </source>
</evidence>
<feature type="transmembrane region" description="Helical" evidence="1">
    <location>
        <begin position="182"/>
        <end position="205"/>
    </location>
</feature>
<feature type="transmembrane region" description="Helical" evidence="1">
    <location>
        <begin position="217"/>
        <end position="241"/>
    </location>
</feature>
<evidence type="ECO:0000313" key="3">
    <source>
        <dbReference type="Proteomes" id="UP000291525"/>
    </source>
</evidence>
<sequence length="248" mass="28212">MMFFPELRSTLSRKETKIFLSLCLTPVLYLISTLLNSRMFSFAGPENIKIAFFDFYYGQFNLQFNSIIPSIALAFVSISMMRQEVQSKRLLLYKDISRFKILLMKLLSMLTVILIYSIGYFIISLGVYYLQVAHLPYGSLNFWSQDFNYSILSVISVISSYVIVGVVTSVCSLYFRNGITLIIALILNALMSIAIFFPSLAPFFPSGYVTIFEKTNITIGCLMLLGVGIVYCLFSYVAGAFRMKNLEF</sequence>
<reference evidence="2 3" key="1">
    <citation type="submission" date="2019-02" db="EMBL/GenBank/DDBJ databases">
        <title>First genome of the species Streptococcus parasuis.</title>
        <authorList>
            <person name="Stevens M.J.A."/>
            <person name="Stephan R."/>
        </authorList>
    </citation>
    <scope>NUCLEOTIDE SEQUENCE [LARGE SCALE GENOMIC DNA]</scope>
    <source>
        <strain evidence="2 3">4253</strain>
    </source>
</reference>
<name>A0A4Q8L0M0_9STRE</name>
<dbReference type="OrthoDB" id="2220470at2"/>
<organism evidence="2 3">
    <name type="scientific">Streptococcus parasuis</name>
    <dbReference type="NCBI Taxonomy" id="1501662"/>
    <lineage>
        <taxon>Bacteria</taxon>
        <taxon>Bacillati</taxon>
        <taxon>Bacillota</taxon>
        <taxon>Bacilli</taxon>
        <taxon>Lactobacillales</taxon>
        <taxon>Streptococcaceae</taxon>
        <taxon>Streptococcus</taxon>
    </lineage>
</organism>
<gene>
    <name evidence="2" type="ORF">EXW74_08230</name>
</gene>
<keyword evidence="1" id="KW-0472">Membrane</keyword>
<keyword evidence="1" id="KW-0812">Transmembrane</keyword>
<feature type="transmembrane region" description="Helical" evidence="1">
    <location>
        <begin position="149"/>
        <end position="175"/>
    </location>
</feature>
<feature type="transmembrane region" description="Helical" evidence="1">
    <location>
        <begin position="102"/>
        <end position="129"/>
    </location>
</feature>
<dbReference type="RefSeq" id="WP_130555475.1">
    <property type="nucleotide sequence ID" value="NZ_CP069079.1"/>
</dbReference>